<evidence type="ECO:0000313" key="2">
    <source>
        <dbReference type="Proteomes" id="UP000066487"/>
    </source>
</evidence>
<protein>
    <submittedName>
        <fullName evidence="1">RNA signal recognition particle 4.5S RNA</fullName>
    </submittedName>
</protein>
<dbReference type="Pfam" id="PF07237">
    <property type="entry name" value="DUF1428"/>
    <property type="match status" value="1"/>
</dbReference>
<evidence type="ECO:0000313" key="1">
    <source>
        <dbReference type="EMBL" id="ALI04246.1"/>
    </source>
</evidence>
<gene>
    <name evidence="1" type="ORF">AO353_25460</name>
</gene>
<dbReference type="Proteomes" id="UP000066487">
    <property type="component" value="Chromosome"/>
</dbReference>
<reference evidence="2" key="1">
    <citation type="submission" date="2015-09" db="EMBL/GenBank/DDBJ databases">
        <title>Whole genome sequence of Pseudomonas fluorescens FW300-N2E3.</title>
        <authorList>
            <person name="Ray J."/>
            <person name="Melnyk R."/>
            <person name="Deutschbauer A."/>
        </authorList>
    </citation>
    <scope>NUCLEOTIDE SEQUENCE [LARGE SCALE GENOMIC DNA]</scope>
    <source>
        <strain evidence="2">FW300-N2E3</strain>
    </source>
</reference>
<dbReference type="SUPFAM" id="SSF54909">
    <property type="entry name" value="Dimeric alpha+beta barrel"/>
    <property type="match status" value="1"/>
</dbReference>
<dbReference type="InterPro" id="IPR011008">
    <property type="entry name" value="Dimeric_a/b-barrel"/>
</dbReference>
<sequence>MSYVDGFVAAVPTANRDKFKQHAEFMAGIFKENGALSVTECWGDDVPQGKLTSFPMAVKLKEDETVVFSWIIWPDRQTRDTGMKKFMDDPRLQSLDNSMPFDGQRMIFGGFEMIVNV</sequence>
<dbReference type="EMBL" id="CP012830">
    <property type="protein sequence ID" value="ALI04246.1"/>
    <property type="molecule type" value="Genomic_DNA"/>
</dbReference>
<dbReference type="OrthoDB" id="9792392at2"/>
<dbReference type="InterPro" id="IPR009874">
    <property type="entry name" value="DUF1428"/>
</dbReference>
<dbReference type="RefSeq" id="WP_054597451.1">
    <property type="nucleotide sequence ID" value="NZ_CP012830.1"/>
</dbReference>
<dbReference type="Gene3D" id="3.30.70.100">
    <property type="match status" value="1"/>
</dbReference>
<proteinExistence type="predicted"/>
<organism evidence="1 2">
    <name type="scientific">Pseudomonas fluorescens</name>
    <dbReference type="NCBI Taxonomy" id="294"/>
    <lineage>
        <taxon>Bacteria</taxon>
        <taxon>Pseudomonadati</taxon>
        <taxon>Pseudomonadota</taxon>
        <taxon>Gammaproteobacteria</taxon>
        <taxon>Pseudomonadales</taxon>
        <taxon>Pseudomonadaceae</taxon>
        <taxon>Pseudomonas</taxon>
    </lineage>
</organism>
<reference evidence="1 2" key="2">
    <citation type="journal article" date="2018" name="Nature">
        <title>Mutant phenotypes for thousands of bacterial genes of unknown function.</title>
        <authorList>
            <person name="Price M.N."/>
            <person name="Wetmore K.M."/>
            <person name="Waters R.J."/>
            <person name="Callaghan M."/>
            <person name="Ray J."/>
            <person name="Liu H."/>
            <person name="Kuehl J.V."/>
            <person name="Melnyk R.A."/>
            <person name="Lamson J.S."/>
            <person name="Suh Y."/>
            <person name="Carlson H.K."/>
            <person name="Esquivel Z."/>
            <person name="Sadeeshkumar H."/>
            <person name="Chakraborty R."/>
            <person name="Zane G.M."/>
            <person name="Rubin B.E."/>
            <person name="Wall J.D."/>
            <person name="Visel A."/>
            <person name="Bristow J."/>
            <person name="Blow M.J."/>
            <person name="Arkin A.P."/>
            <person name="Deutschbauer A.M."/>
        </authorList>
    </citation>
    <scope>NUCLEOTIDE SEQUENCE [LARGE SCALE GENOMIC DNA]</scope>
    <source>
        <strain evidence="1 2">FW300-N2E3</strain>
    </source>
</reference>
<dbReference type="AlphaFoldDB" id="A0A0N9WQE6"/>
<accession>A0A0N9WQE6</accession>
<name>A0A0N9WQE6_PSEFL</name>
<dbReference type="PIRSF" id="PIRSF007028">
    <property type="entry name" value="UCP007028"/>
    <property type="match status" value="1"/>
</dbReference>